<keyword evidence="2" id="KW-1185">Reference proteome</keyword>
<reference evidence="1 2" key="1">
    <citation type="submission" date="2019-04" db="EMBL/GenBank/DDBJ databases">
        <authorList>
            <person name="Seth-Smith MB H."/>
            <person name="Seth-Smith H."/>
        </authorList>
    </citation>
    <scope>NUCLEOTIDE SEQUENCE [LARGE SCALE GENOMIC DNA]</scope>
    <source>
        <strain evidence="1">USB-603019</strain>
    </source>
</reference>
<accession>A0A5E3ZYP9</accession>
<gene>
    <name evidence="1" type="ORF">LC603019_01504</name>
</gene>
<dbReference type="Proteomes" id="UP000324288">
    <property type="component" value="Chromosome"/>
</dbReference>
<name>A0A5E3ZYP9_9ACTN</name>
<sequence length="88" mass="9851">MQGSGYTNCSQILGVGFIFIAEWNVSRYRNVCGGYFCEKSICSQMSEKKQWRLSRCFRLTVISCGNIVTGQMNNVVALEKNLAVTTPN</sequence>
<dbReference type="EMBL" id="LR584267">
    <property type="protein sequence ID" value="VHO01571.1"/>
    <property type="molecule type" value="Genomic_DNA"/>
</dbReference>
<evidence type="ECO:0000313" key="1">
    <source>
        <dbReference type="EMBL" id="VHO01571.1"/>
    </source>
</evidence>
<proteinExistence type="predicted"/>
<evidence type="ECO:0000313" key="2">
    <source>
        <dbReference type="Proteomes" id="UP000324288"/>
    </source>
</evidence>
<dbReference type="AlphaFoldDB" id="A0A5E3ZYP9"/>
<protein>
    <submittedName>
        <fullName evidence="1">Uncharacterized protein</fullName>
    </submittedName>
</protein>
<organism evidence="1 2">
    <name type="scientific">Lawsonella clevelandensis</name>
    <dbReference type="NCBI Taxonomy" id="1528099"/>
    <lineage>
        <taxon>Bacteria</taxon>
        <taxon>Bacillati</taxon>
        <taxon>Actinomycetota</taxon>
        <taxon>Actinomycetes</taxon>
        <taxon>Mycobacteriales</taxon>
        <taxon>Lawsonellaceae</taxon>
        <taxon>Lawsonella</taxon>
    </lineage>
</organism>